<name>A0AAV5VKM2_9BILA</name>
<dbReference type="SMART" id="SM00233">
    <property type="entry name" value="PH"/>
    <property type="match status" value="1"/>
</dbReference>
<dbReference type="Pfam" id="PF00169">
    <property type="entry name" value="PH"/>
    <property type="match status" value="1"/>
</dbReference>
<dbReference type="PROSITE" id="PS01013">
    <property type="entry name" value="OSBP"/>
    <property type="match status" value="1"/>
</dbReference>
<dbReference type="PANTHER" id="PTHR10972">
    <property type="entry name" value="OXYSTEROL-BINDING PROTEIN-RELATED"/>
    <property type="match status" value="1"/>
</dbReference>
<dbReference type="GO" id="GO:0097038">
    <property type="term" value="C:perinuclear endoplasmic reticulum"/>
    <property type="evidence" value="ECO:0007669"/>
    <property type="project" value="TreeGrafter"/>
</dbReference>
<comment type="caution">
    <text evidence="12">The sequence shown here is derived from an EMBL/GenBank/DDBJ whole genome shotgun (WGS) entry which is preliminary data.</text>
</comment>
<evidence type="ECO:0000256" key="5">
    <source>
        <dbReference type="ARBA" id="ARBA00023055"/>
    </source>
</evidence>
<dbReference type="EMBL" id="BTSY01000003">
    <property type="protein sequence ID" value="GMT19247.1"/>
    <property type="molecule type" value="Genomic_DNA"/>
</dbReference>
<evidence type="ECO:0000259" key="11">
    <source>
        <dbReference type="PROSITE" id="PS50003"/>
    </source>
</evidence>
<dbReference type="Gene3D" id="2.30.29.30">
    <property type="entry name" value="Pleckstrin-homology domain (PH domain)/Phosphotyrosine-binding domain (PTB)"/>
    <property type="match status" value="1"/>
</dbReference>
<feature type="region of interest" description="Disordered" evidence="10">
    <location>
        <begin position="631"/>
        <end position="670"/>
    </location>
</feature>
<feature type="compositionally biased region" description="Basic and acidic residues" evidence="10">
    <location>
        <begin position="633"/>
        <end position="644"/>
    </location>
</feature>
<evidence type="ECO:0000256" key="1">
    <source>
        <dbReference type="ARBA" id="ARBA00004170"/>
    </source>
</evidence>
<evidence type="ECO:0000256" key="4">
    <source>
        <dbReference type="ARBA" id="ARBA00022553"/>
    </source>
</evidence>
<feature type="domain" description="PH" evidence="11">
    <location>
        <begin position="12"/>
        <end position="106"/>
    </location>
</feature>
<sequence length="708" mass="80686">QSEMSPTRPSQGVEKSGWLNKWTNYIKGYRQRWFVLDNRAVLSYYRSQSEVGEACRGSINLHEARVLSDKVTSNIVIAHSTQTFHLKAQNDIDREAWLKALEYARHRANKEADSDDDVDASLGASRGAITLEGAKKALEVKMNQLHTTQSILSKHTSELEHLMQSGDSIDRRVLAERIHVFTVASATVVQAADEIASLSEKEIRKLEKALASENSQRVQLQDQLETLAKQHSSLERAAAREGGSTNIPSYTSDEEEFHDAEEDIYHERKSTSSDHCGSRRDELFSAEIVMPERGGEVVMSPRVEMKNGRIRRNAIPPRPDHPLNLWSIMKNCIGKELSKIPMPVNFSEPLSVLQRITEDLEYAHLLLDEGARRSDPFEQMCWVAAYAVSSYSTTGNRTTKPFNPLLGETYECDRMDDLGWRSLSEQVSHHPPAAAHHAEGRGWTMYQDFTMTSRFRGKYLSVIPVGSTHVTFPASGNHFTYKKITTTVHNIIVGKLWIDNHGDMEITNHTTGDKCTLKFAQYSYFGRDVPRKVSGFVKDSSGNVKYVMQGTWDDHMDSLKVIKATGKGDKVKVETESPVRLWTSNAPFDGNEEMHHFTRFAIELNEEEEGVAPTDSRRRPDQRLMEVGEWTEANDRKQELEEKQRTKRKAREAENEEAIQRGEAIEESEPVWFEKTQDEKTGSLIHVFKGQYWKAKENHDWRLCPDIF</sequence>
<keyword evidence="7" id="KW-0472">Membrane</keyword>
<reference evidence="12" key="1">
    <citation type="submission" date="2023-10" db="EMBL/GenBank/DDBJ databases">
        <title>Genome assembly of Pristionchus species.</title>
        <authorList>
            <person name="Yoshida K."/>
            <person name="Sommer R.J."/>
        </authorList>
    </citation>
    <scope>NUCLEOTIDE SEQUENCE</scope>
    <source>
        <strain evidence="12">RS5133</strain>
    </source>
</reference>
<dbReference type="AlphaFoldDB" id="A0AAV5VKM2"/>
<dbReference type="InterPro" id="IPR011993">
    <property type="entry name" value="PH-like_dom_sf"/>
</dbReference>
<dbReference type="InterPro" id="IPR001849">
    <property type="entry name" value="PH_domain"/>
</dbReference>
<feature type="non-terminal residue" evidence="12">
    <location>
        <position position="1"/>
    </location>
</feature>
<feature type="region of interest" description="Disordered" evidence="10">
    <location>
        <begin position="234"/>
        <end position="259"/>
    </location>
</feature>
<dbReference type="Proteomes" id="UP001432322">
    <property type="component" value="Unassembled WGS sequence"/>
</dbReference>
<dbReference type="InterPro" id="IPR037239">
    <property type="entry name" value="OSBP_sf"/>
</dbReference>
<keyword evidence="6" id="KW-0446">Lipid-binding</keyword>
<comment type="subcellular location">
    <subcellularLocation>
        <location evidence="1">Membrane</location>
        <topology evidence="1">Peripheral membrane protein</topology>
    </subcellularLocation>
</comment>
<dbReference type="PROSITE" id="PS50003">
    <property type="entry name" value="PH_DOMAIN"/>
    <property type="match status" value="1"/>
</dbReference>
<evidence type="ECO:0000256" key="2">
    <source>
        <dbReference type="ARBA" id="ARBA00008842"/>
    </source>
</evidence>
<accession>A0AAV5VKM2</accession>
<dbReference type="SUPFAM" id="SSF50729">
    <property type="entry name" value="PH domain-like"/>
    <property type="match status" value="1"/>
</dbReference>
<keyword evidence="5 9" id="KW-0445">Lipid transport</keyword>
<organism evidence="12 13">
    <name type="scientific">Pristionchus fissidentatus</name>
    <dbReference type="NCBI Taxonomy" id="1538716"/>
    <lineage>
        <taxon>Eukaryota</taxon>
        <taxon>Metazoa</taxon>
        <taxon>Ecdysozoa</taxon>
        <taxon>Nematoda</taxon>
        <taxon>Chromadorea</taxon>
        <taxon>Rhabditida</taxon>
        <taxon>Rhabditina</taxon>
        <taxon>Diplogasteromorpha</taxon>
        <taxon>Diplogasteroidea</taxon>
        <taxon>Neodiplogasteridae</taxon>
        <taxon>Pristionchus</taxon>
    </lineage>
</organism>
<dbReference type="InterPro" id="IPR018494">
    <property type="entry name" value="Oxysterol-bd_CS"/>
</dbReference>
<protein>
    <recommendedName>
        <fullName evidence="9">Oxysterol-binding protein</fullName>
    </recommendedName>
</protein>
<dbReference type="Pfam" id="PF01237">
    <property type="entry name" value="Oxysterol_BP"/>
    <property type="match status" value="1"/>
</dbReference>
<evidence type="ECO:0000256" key="10">
    <source>
        <dbReference type="SAM" id="MobiDB-lite"/>
    </source>
</evidence>
<dbReference type="GO" id="GO:0006869">
    <property type="term" value="P:lipid transport"/>
    <property type="evidence" value="ECO:0007669"/>
    <property type="project" value="UniProtKB-KW"/>
</dbReference>
<keyword evidence="13" id="KW-1185">Reference proteome</keyword>
<keyword evidence="3 9" id="KW-0813">Transport</keyword>
<keyword evidence="4" id="KW-0597">Phosphoprotein</keyword>
<comment type="similarity">
    <text evidence="2 8">Belongs to the OSBP family.</text>
</comment>
<evidence type="ECO:0000256" key="3">
    <source>
        <dbReference type="ARBA" id="ARBA00022448"/>
    </source>
</evidence>
<dbReference type="SUPFAM" id="SSF144000">
    <property type="entry name" value="Oxysterol-binding protein-like"/>
    <property type="match status" value="1"/>
</dbReference>
<dbReference type="GO" id="GO:0005886">
    <property type="term" value="C:plasma membrane"/>
    <property type="evidence" value="ECO:0007669"/>
    <property type="project" value="TreeGrafter"/>
</dbReference>
<evidence type="ECO:0000256" key="7">
    <source>
        <dbReference type="ARBA" id="ARBA00023136"/>
    </source>
</evidence>
<dbReference type="GO" id="GO:0005829">
    <property type="term" value="C:cytosol"/>
    <property type="evidence" value="ECO:0007669"/>
    <property type="project" value="TreeGrafter"/>
</dbReference>
<evidence type="ECO:0000256" key="6">
    <source>
        <dbReference type="ARBA" id="ARBA00023121"/>
    </source>
</evidence>
<dbReference type="GO" id="GO:0032934">
    <property type="term" value="F:sterol binding"/>
    <property type="evidence" value="ECO:0007669"/>
    <property type="project" value="TreeGrafter"/>
</dbReference>
<evidence type="ECO:0000313" key="12">
    <source>
        <dbReference type="EMBL" id="GMT19247.1"/>
    </source>
</evidence>
<evidence type="ECO:0000313" key="13">
    <source>
        <dbReference type="Proteomes" id="UP001432322"/>
    </source>
</evidence>
<evidence type="ECO:0000256" key="8">
    <source>
        <dbReference type="RuleBase" id="RU003844"/>
    </source>
</evidence>
<evidence type="ECO:0000256" key="9">
    <source>
        <dbReference type="RuleBase" id="RU003845"/>
    </source>
</evidence>
<gene>
    <name evidence="12" type="ORF">PFISCL1PPCAC_10544</name>
</gene>
<dbReference type="FunFam" id="2.40.160.120:FF:000003">
    <property type="entry name" value="Oxysterol-binding protein"/>
    <property type="match status" value="1"/>
</dbReference>
<dbReference type="Gene3D" id="2.40.160.120">
    <property type="match status" value="1"/>
</dbReference>
<dbReference type="PANTHER" id="PTHR10972:SF205">
    <property type="entry name" value="OXYSTEROL-BINDING PROTEIN 1"/>
    <property type="match status" value="1"/>
</dbReference>
<proteinExistence type="inferred from homology"/>
<dbReference type="InterPro" id="IPR000648">
    <property type="entry name" value="Oxysterol-bd"/>
</dbReference>